<accession>A0A9N9EJY8</accession>
<evidence type="ECO:0000313" key="1">
    <source>
        <dbReference type="EMBL" id="CAG8681872.1"/>
    </source>
</evidence>
<sequence>MIDNKCSSNRLVVFEEYALKKKQNCKINSKTILEKQTELANHLNVLEILGLLYV</sequence>
<dbReference type="OrthoDB" id="2405214at2759"/>
<comment type="caution">
    <text evidence="1">The sequence shown here is derived from an EMBL/GenBank/DDBJ whole genome shotgun (WGS) entry which is preliminary data.</text>
</comment>
<keyword evidence="2" id="KW-1185">Reference proteome</keyword>
<gene>
    <name evidence="1" type="ORF">CPELLU_LOCUS10837</name>
</gene>
<proteinExistence type="predicted"/>
<protein>
    <submittedName>
        <fullName evidence="1">223_t:CDS:1</fullName>
    </submittedName>
</protein>
<reference evidence="1" key="1">
    <citation type="submission" date="2021-06" db="EMBL/GenBank/DDBJ databases">
        <authorList>
            <person name="Kallberg Y."/>
            <person name="Tangrot J."/>
            <person name="Rosling A."/>
        </authorList>
    </citation>
    <scope>NUCLEOTIDE SEQUENCE</scope>
    <source>
        <strain evidence="1">FL966</strain>
    </source>
</reference>
<evidence type="ECO:0000313" key="2">
    <source>
        <dbReference type="Proteomes" id="UP000789759"/>
    </source>
</evidence>
<name>A0A9N9EJY8_9GLOM</name>
<dbReference type="EMBL" id="CAJVQA010009175">
    <property type="protein sequence ID" value="CAG8681872.1"/>
    <property type="molecule type" value="Genomic_DNA"/>
</dbReference>
<dbReference type="Proteomes" id="UP000789759">
    <property type="component" value="Unassembled WGS sequence"/>
</dbReference>
<dbReference type="AlphaFoldDB" id="A0A9N9EJY8"/>
<organism evidence="1 2">
    <name type="scientific">Cetraspora pellucida</name>
    <dbReference type="NCBI Taxonomy" id="1433469"/>
    <lineage>
        <taxon>Eukaryota</taxon>
        <taxon>Fungi</taxon>
        <taxon>Fungi incertae sedis</taxon>
        <taxon>Mucoromycota</taxon>
        <taxon>Glomeromycotina</taxon>
        <taxon>Glomeromycetes</taxon>
        <taxon>Diversisporales</taxon>
        <taxon>Gigasporaceae</taxon>
        <taxon>Cetraspora</taxon>
    </lineage>
</organism>